<dbReference type="InterPro" id="IPR003737">
    <property type="entry name" value="GlcNAc_PI_deacetylase-related"/>
</dbReference>
<dbReference type="EMBL" id="CP022163">
    <property type="protein sequence ID" value="ATB30421.1"/>
    <property type="molecule type" value="Genomic_DNA"/>
</dbReference>
<reference evidence="1 2" key="1">
    <citation type="submission" date="2017-06" db="EMBL/GenBank/DDBJ databases">
        <authorList>
            <person name="Kim H.J."/>
            <person name="Triplett B.A."/>
        </authorList>
    </citation>
    <scope>NUCLEOTIDE SEQUENCE [LARGE SCALE GENOMIC DNA]</scope>
    <source>
        <strain evidence="1 2">DSM 14713</strain>
    </source>
</reference>
<dbReference type="RefSeq" id="WP_095978876.1">
    <property type="nucleotide sequence ID" value="NZ_CP022163.1"/>
</dbReference>
<dbReference type="Gene3D" id="3.40.50.10320">
    <property type="entry name" value="LmbE-like"/>
    <property type="match status" value="1"/>
</dbReference>
<accession>A0A250IGY4</accession>
<dbReference type="PANTHER" id="PTHR12993">
    <property type="entry name" value="N-ACETYLGLUCOSAMINYL-PHOSPHATIDYLINOSITOL DE-N-ACETYLASE-RELATED"/>
    <property type="match status" value="1"/>
</dbReference>
<dbReference type="GO" id="GO:0016811">
    <property type="term" value="F:hydrolase activity, acting on carbon-nitrogen (but not peptide) bonds, in linear amides"/>
    <property type="evidence" value="ECO:0007669"/>
    <property type="project" value="TreeGrafter"/>
</dbReference>
<protein>
    <submittedName>
        <fullName evidence="1">Acetylglucosaminylphosphatidylinositol deacetylase</fullName>
    </submittedName>
</protein>
<evidence type="ECO:0000313" key="1">
    <source>
        <dbReference type="EMBL" id="ATB30421.1"/>
    </source>
</evidence>
<name>A0A250IGY4_9BACT</name>
<dbReference type="OrthoDB" id="9816564at2"/>
<keyword evidence="2" id="KW-1185">Reference proteome</keyword>
<dbReference type="SUPFAM" id="SSF102588">
    <property type="entry name" value="LmbE-like"/>
    <property type="match status" value="1"/>
</dbReference>
<sequence length="253" mass="28037">MEPVNSRRILDEGTSARDWEAWSGLDVLPSLEPALLVPEGRRAVIVAPHPDDEVLGTGGLLARLGRLGRDVLVLAVTDGTASHPGSTSWPVERLARTRPRETQEALHRLGLGGARVERVGIPDGAVTENEERLVEWLGARLRPDDVVLATWRLDGHPDHEAVGRAASRACAALDGRCVEFPIWMWHWARPGDTRVPWSRARRIELDEATLALKRRAMEAYVSQLEPDSTTGNPPIVPPYALERLMRPFEVVFT</sequence>
<dbReference type="InterPro" id="IPR024078">
    <property type="entry name" value="LmbE-like_dom_sf"/>
</dbReference>
<dbReference type="PANTHER" id="PTHR12993:SF29">
    <property type="entry name" value="BLR3841 PROTEIN"/>
    <property type="match status" value="1"/>
</dbReference>
<dbReference type="Pfam" id="PF02585">
    <property type="entry name" value="PIG-L"/>
    <property type="match status" value="1"/>
</dbReference>
<organism evidence="1 2">
    <name type="scientific">Melittangium boletus DSM 14713</name>
    <dbReference type="NCBI Taxonomy" id="1294270"/>
    <lineage>
        <taxon>Bacteria</taxon>
        <taxon>Pseudomonadati</taxon>
        <taxon>Myxococcota</taxon>
        <taxon>Myxococcia</taxon>
        <taxon>Myxococcales</taxon>
        <taxon>Cystobacterineae</taxon>
        <taxon>Archangiaceae</taxon>
        <taxon>Melittangium</taxon>
    </lineage>
</organism>
<gene>
    <name evidence="1" type="ORF">MEBOL_003882</name>
</gene>
<evidence type="ECO:0000313" key="2">
    <source>
        <dbReference type="Proteomes" id="UP000217289"/>
    </source>
</evidence>
<dbReference type="KEGG" id="mbd:MEBOL_003882"/>
<dbReference type="AlphaFoldDB" id="A0A250IGY4"/>
<proteinExistence type="predicted"/>
<dbReference type="Proteomes" id="UP000217289">
    <property type="component" value="Chromosome"/>
</dbReference>